<keyword evidence="12" id="KW-1185">Reference proteome</keyword>
<feature type="domain" description="C2H2-type" evidence="10">
    <location>
        <begin position="373"/>
        <end position="400"/>
    </location>
</feature>
<keyword evidence="6" id="KW-0238">DNA-binding</keyword>
<feature type="compositionally biased region" description="Basic and acidic residues" evidence="9">
    <location>
        <begin position="728"/>
        <end position="738"/>
    </location>
</feature>
<dbReference type="GO" id="GO:0008270">
    <property type="term" value="F:zinc ion binding"/>
    <property type="evidence" value="ECO:0007669"/>
    <property type="project" value="UniProtKB-KW"/>
</dbReference>
<evidence type="ECO:0000256" key="8">
    <source>
        <dbReference type="PROSITE-ProRule" id="PRU00042"/>
    </source>
</evidence>
<dbReference type="PANTHER" id="PTHR24404">
    <property type="entry name" value="ZINC FINGER PROTEIN"/>
    <property type="match status" value="1"/>
</dbReference>
<proteinExistence type="predicted"/>
<keyword evidence="7" id="KW-0539">Nucleus</keyword>
<comment type="subcellular location">
    <subcellularLocation>
        <location evidence="1">Nucleus</location>
    </subcellularLocation>
</comment>
<evidence type="ECO:0000256" key="9">
    <source>
        <dbReference type="SAM" id="MobiDB-lite"/>
    </source>
</evidence>
<feature type="compositionally biased region" description="Polar residues" evidence="9">
    <location>
        <begin position="47"/>
        <end position="56"/>
    </location>
</feature>
<feature type="domain" description="C2H2-type" evidence="10">
    <location>
        <begin position="485"/>
        <end position="512"/>
    </location>
</feature>
<feature type="domain" description="C2H2-type" evidence="10">
    <location>
        <begin position="569"/>
        <end position="596"/>
    </location>
</feature>
<reference evidence="11 12" key="1">
    <citation type="submission" date="2019-01" db="EMBL/GenBank/DDBJ databases">
        <title>A draft genome assembly of the solar-powered sea slug Elysia chlorotica.</title>
        <authorList>
            <person name="Cai H."/>
            <person name="Li Q."/>
            <person name="Fang X."/>
            <person name="Li J."/>
            <person name="Curtis N.E."/>
            <person name="Altenburger A."/>
            <person name="Shibata T."/>
            <person name="Feng M."/>
            <person name="Maeda T."/>
            <person name="Schwartz J.A."/>
            <person name="Shigenobu S."/>
            <person name="Lundholm N."/>
            <person name="Nishiyama T."/>
            <person name="Yang H."/>
            <person name="Hasebe M."/>
            <person name="Li S."/>
            <person name="Pierce S.K."/>
            <person name="Wang J."/>
        </authorList>
    </citation>
    <scope>NUCLEOTIDE SEQUENCE [LARGE SCALE GENOMIC DNA]</scope>
    <source>
        <strain evidence="11">EC2010</strain>
        <tissue evidence="11">Whole organism of an adult</tissue>
    </source>
</reference>
<feature type="compositionally biased region" description="Polar residues" evidence="9">
    <location>
        <begin position="19"/>
        <end position="28"/>
    </location>
</feature>
<dbReference type="PROSITE" id="PS00028">
    <property type="entry name" value="ZINC_FINGER_C2H2_1"/>
    <property type="match status" value="10"/>
</dbReference>
<feature type="domain" description="C2H2-type" evidence="10">
    <location>
        <begin position="314"/>
        <end position="342"/>
    </location>
</feature>
<feature type="compositionally biased region" description="Basic and acidic residues" evidence="9">
    <location>
        <begin position="678"/>
        <end position="694"/>
    </location>
</feature>
<evidence type="ECO:0000256" key="4">
    <source>
        <dbReference type="ARBA" id="ARBA00022771"/>
    </source>
</evidence>
<feature type="domain" description="C2H2-type" evidence="10">
    <location>
        <begin position="200"/>
        <end position="227"/>
    </location>
</feature>
<keyword evidence="4 8" id="KW-0863">Zinc-finger</keyword>
<evidence type="ECO:0000256" key="3">
    <source>
        <dbReference type="ARBA" id="ARBA00022737"/>
    </source>
</evidence>
<feature type="domain" description="C2H2-type" evidence="10">
    <location>
        <begin position="513"/>
        <end position="540"/>
    </location>
</feature>
<dbReference type="InterPro" id="IPR013087">
    <property type="entry name" value="Znf_C2H2_type"/>
</dbReference>
<dbReference type="InterPro" id="IPR036236">
    <property type="entry name" value="Znf_C2H2_sf"/>
</dbReference>
<dbReference type="InterPro" id="IPR050589">
    <property type="entry name" value="Ikaros_C2H2-ZF"/>
</dbReference>
<evidence type="ECO:0000256" key="7">
    <source>
        <dbReference type="ARBA" id="ARBA00023242"/>
    </source>
</evidence>
<organism evidence="11 12">
    <name type="scientific">Elysia chlorotica</name>
    <name type="common">Eastern emerald elysia</name>
    <name type="synonym">Sea slug</name>
    <dbReference type="NCBI Taxonomy" id="188477"/>
    <lineage>
        <taxon>Eukaryota</taxon>
        <taxon>Metazoa</taxon>
        <taxon>Spiralia</taxon>
        <taxon>Lophotrochozoa</taxon>
        <taxon>Mollusca</taxon>
        <taxon>Gastropoda</taxon>
        <taxon>Heterobranchia</taxon>
        <taxon>Euthyneura</taxon>
        <taxon>Panpulmonata</taxon>
        <taxon>Sacoglossa</taxon>
        <taxon>Placobranchoidea</taxon>
        <taxon>Plakobranchidae</taxon>
        <taxon>Elysia</taxon>
    </lineage>
</organism>
<feature type="domain" description="C2H2-type" evidence="10">
    <location>
        <begin position="457"/>
        <end position="484"/>
    </location>
</feature>
<keyword evidence="5" id="KW-0862">Zinc</keyword>
<evidence type="ECO:0000256" key="6">
    <source>
        <dbReference type="ARBA" id="ARBA00023125"/>
    </source>
</evidence>
<dbReference type="GO" id="GO:0006357">
    <property type="term" value="P:regulation of transcription by RNA polymerase II"/>
    <property type="evidence" value="ECO:0007669"/>
    <property type="project" value="TreeGrafter"/>
</dbReference>
<evidence type="ECO:0000256" key="1">
    <source>
        <dbReference type="ARBA" id="ARBA00004123"/>
    </source>
</evidence>
<dbReference type="PROSITE" id="PS50157">
    <property type="entry name" value="ZINC_FINGER_C2H2_2"/>
    <property type="match status" value="11"/>
</dbReference>
<dbReference type="FunFam" id="3.30.160.60:FF:000340">
    <property type="entry name" value="zinc finger protein 473 isoform X1"/>
    <property type="match status" value="1"/>
</dbReference>
<dbReference type="SUPFAM" id="SSF57667">
    <property type="entry name" value="beta-beta-alpha zinc fingers"/>
    <property type="match status" value="8"/>
</dbReference>
<evidence type="ECO:0000313" key="11">
    <source>
        <dbReference type="EMBL" id="RUS80445.1"/>
    </source>
</evidence>
<feature type="domain" description="C2H2-type" evidence="10">
    <location>
        <begin position="286"/>
        <end position="313"/>
    </location>
</feature>
<feature type="domain" description="C2H2-type" evidence="10">
    <location>
        <begin position="228"/>
        <end position="256"/>
    </location>
</feature>
<feature type="domain" description="C2H2-type" evidence="10">
    <location>
        <begin position="257"/>
        <end position="285"/>
    </location>
</feature>
<dbReference type="SMART" id="SM00355">
    <property type="entry name" value="ZnF_C2H2"/>
    <property type="match status" value="15"/>
</dbReference>
<dbReference type="FunFam" id="3.30.160.60:FF:000145">
    <property type="entry name" value="Zinc finger protein 574"/>
    <property type="match status" value="1"/>
</dbReference>
<feature type="region of interest" description="Disordered" evidence="9">
    <location>
        <begin position="589"/>
        <end position="623"/>
    </location>
</feature>
<evidence type="ECO:0000256" key="2">
    <source>
        <dbReference type="ARBA" id="ARBA00022723"/>
    </source>
</evidence>
<feature type="domain" description="C2H2-type" evidence="10">
    <location>
        <begin position="429"/>
        <end position="456"/>
    </location>
</feature>
<protein>
    <recommendedName>
        <fullName evidence="10">C2H2-type domain-containing protein</fullName>
    </recommendedName>
</protein>
<sequence>MEEPLMDSSESSVDADINVTFSGNNPRQSGAEVQKPPKDSALPGFSSYFQSNDSSNASTVSFSKEDSWASGNNGNPIKLDNSELFLQEDQDTDNYAGSSTTNSLAESDQALIDFFLNRKTPGSKNQNGFDLSFIKSEPADYDDGMVEDETRKYQQTLDNFIVSEAEGIRVFRCMICDFISPLCSTVRKHMYTHLEDKRPFKCSQCDESFRKKTHLKKHEQMHEAQKPIQCSDCRCTFTDESALKEHIMVKHAGDRPYKCDLCTASYAKRSELKKHLAVTHREDRLYPCPYCDHRSKDPQKLRFHLASHSEKRPYLCEHCPKAFKRLGDLKVHTENIHEAKPIHKCKEDGCDFATSKILELRRHALIHSGVQLYPCPECHINFASESALRQHKRLHSKGKVHSCTLCDYGCLKLYSLKRHVRTHLVNCGERCPICNLTFQSEPDLVCHVLTHSNNLPYRCDLCPEAFLTPRELHAHKTTHKEDRPFICSVCDLTFKKEQELKRHILEHTEHRPFKCKECGKGFTLHHQLNLHLMVHSDDRPFSCSLCDYTCKRAADLRLHMKRHDHGYTVTCTLCPFTARRQRDLNRHMKTHTDADTSSSQAEGNSGGEPSLNGGNLTTGKAGASEDCKAKGGDLAVSVSTDVGKSNYFKALNKKLISEFKHVDDKEMKSDGNYSDLSEPEKNNDFKSEHGEKGLVAKVGNKRKIDYGEEGASTRIKDCARKRKRKGEPKKVENLHNDGDVDPSVM</sequence>
<dbReference type="EMBL" id="RQTK01000391">
    <property type="protein sequence ID" value="RUS80445.1"/>
    <property type="molecule type" value="Genomic_DNA"/>
</dbReference>
<keyword evidence="3" id="KW-0677">Repeat</keyword>
<evidence type="ECO:0000259" key="10">
    <source>
        <dbReference type="PROSITE" id="PS50157"/>
    </source>
</evidence>
<evidence type="ECO:0000313" key="12">
    <source>
        <dbReference type="Proteomes" id="UP000271974"/>
    </source>
</evidence>
<dbReference type="Pfam" id="PF12874">
    <property type="entry name" value="zf-met"/>
    <property type="match status" value="1"/>
</dbReference>
<keyword evidence="2" id="KW-0479">Metal-binding</keyword>
<dbReference type="GO" id="GO:0000978">
    <property type="term" value="F:RNA polymerase II cis-regulatory region sequence-specific DNA binding"/>
    <property type="evidence" value="ECO:0007669"/>
    <property type="project" value="TreeGrafter"/>
</dbReference>
<feature type="region of interest" description="Disordered" evidence="9">
    <location>
        <begin position="666"/>
        <end position="745"/>
    </location>
</feature>
<dbReference type="GO" id="GO:0005634">
    <property type="term" value="C:nucleus"/>
    <property type="evidence" value="ECO:0007669"/>
    <property type="project" value="UniProtKB-SubCell"/>
</dbReference>
<name>A0A3S1C1L9_ELYCH</name>
<dbReference type="OrthoDB" id="6039656at2759"/>
<dbReference type="Gene3D" id="3.30.160.60">
    <property type="entry name" value="Classic Zinc Finger"/>
    <property type="match status" value="9"/>
</dbReference>
<feature type="region of interest" description="Disordered" evidence="9">
    <location>
        <begin position="1"/>
        <end position="56"/>
    </location>
</feature>
<dbReference type="Proteomes" id="UP000271974">
    <property type="component" value="Unassembled WGS sequence"/>
</dbReference>
<dbReference type="AlphaFoldDB" id="A0A3S1C1L9"/>
<evidence type="ECO:0000256" key="5">
    <source>
        <dbReference type="ARBA" id="ARBA00022833"/>
    </source>
</evidence>
<dbReference type="Pfam" id="PF00096">
    <property type="entry name" value="zf-C2H2"/>
    <property type="match status" value="9"/>
</dbReference>
<comment type="caution">
    <text evidence="11">The sequence shown here is derived from an EMBL/GenBank/DDBJ whole genome shotgun (WGS) entry which is preliminary data.</text>
</comment>
<accession>A0A3S1C1L9</accession>
<dbReference type="STRING" id="188477.A0A3S1C1L9"/>
<gene>
    <name evidence="11" type="ORF">EGW08_011814</name>
</gene>
<dbReference type="GO" id="GO:0003700">
    <property type="term" value="F:DNA-binding transcription factor activity"/>
    <property type="evidence" value="ECO:0007669"/>
    <property type="project" value="TreeGrafter"/>
</dbReference>